<evidence type="ECO:0000256" key="3">
    <source>
        <dbReference type="ARBA" id="ARBA00012856"/>
    </source>
</evidence>
<dbReference type="GO" id="GO:0006730">
    <property type="term" value="P:one-carbon metabolic process"/>
    <property type="evidence" value="ECO:0007669"/>
    <property type="project" value="UniProtKB-KW"/>
</dbReference>
<evidence type="ECO:0000256" key="9">
    <source>
        <dbReference type="RuleBase" id="RU004474"/>
    </source>
</evidence>
<dbReference type="NCBIfam" id="NF008037">
    <property type="entry name" value="PRK10769.1"/>
    <property type="match status" value="1"/>
</dbReference>
<keyword evidence="4 8" id="KW-0554">One-carbon metabolism</keyword>
<evidence type="ECO:0000256" key="1">
    <source>
        <dbReference type="ARBA" id="ARBA00004903"/>
    </source>
</evidence>
<dbReference type="PANTHER" id="PTHR48069">
    <property type="entry name" value="DIHYDROFOLATE REDUCTASE"/>
    <property type="match status" value="1"/>
</dbReference>
<dbReference type="GO" id="GO:0004146">
    <property type="term" value="F:dihydrofolate reductase activity"/>
    <property type="evidence" value="ECO:0007669"/>
    <property type="project" value="UniProtKB-EC"/>
</dbReference>
<organism evidence="11 12">
    <name type="scientific">Candidatus Erwinia haradaeae</name>
    <dbReference type="NCBI Taxonomy" id="1922217"/>
    <lineage>
        <taxon>Bacteria</taxon>
        <taxon>Pseudomonadati</taxon>
        <taxon>Pseudomonadota</taxon>
        <taxon>Gammaproteobacteria</taxon>
        <taxon>Enterobacterales</taxon>
        <taxon>Erwiniaceae</taxon>
        <taxon>Erwinia</taxon>
    </lineage>
</organism>
<dbReference type="Proteomes" id="UP000294412">
    <property type="component" value="Chromosome"/>
</dbReference>
<dbReference type="RefSeq" id="WP_157993865.1">
    <property type="nucleotide sequence ID" value="NZ_LR217703.1"/>
</dbReference>
<evidence type="ECO:0000256" key="4">
    <source>
        <dbReference type="ARBA" id="ARBA00022563"/>
    </source>
</evidence>
<comment type="similarity">
    <text evidence="2 8 9">Belongs to the dihydrofolate reductase family.</text>
</comment>
<feature type="domain" description="DHFR" evidence="10">
    <location>
        <begin position="1"/>
        <end position="159"/>
    </location>
</feature>
<dbReference type="GO" id="GO:0046654">
    <property type="term" value="P:tetrahydrofolate biosynthetic process"/>
    <property type="evidence" value="ECO:0007669"/>
    <property type="project" value="UniProtKB-UniPathway"/>
</dbReference>
<sequence>MISLIAALTSNCVIGRNNTIPWVLPADLDWFKKHTINKPILMGRLTWETLPCPLSERLNIVMSHYRRESTTIVKWVTSIEEALIVAGAALELMVIGGGKIYQQFMPKARRLYLTHINTVLLGDTYFPNYDLNQWKKIFSKYCYRGQSNKYNLYFEILERKNEDNDTFKK</sequence>
<dbReference type="PIRSF" id="PIRSF000194">
    <property type="entry name" value="DHFR"/>
    <property type="match status" value="1"/>
</dbReference>
<gene>
    <name evidence="11" type="primary">folA</name>
    <name evidence="11" type="ORF">ERCICUMA2628_585</name>
</gene>
<dbReference type="FunFam" id="3.40.430.10:FF:000001">
    <property type="entry name" value="Dihydrofolate reductase"/>
    <property type="match status" value="1"/>
</dbReference>
<dbReference type="EC" id="1.5.1.3" evidence="3 8"/>
<dbReference type="SUPFAM" id="SSF53597">
    <property type="entry name" value="Dihydrofolate reductase-like"/>
    <property type="match status" value="1"/>
</dbReference>
<dbReference type="InterPro" id="IPR001796">
    <property type="entry name" value="DHFR_dom"/>
</dbReference>
<dbReference type="AlphaFoldDB" id="A0A451D3D0"/>
<comment type="function">
    <text evidence="7 8">Key enzyme in folate metabolism. Catalyzes an essential reaction for de novo glycine and purine synthesis, and for DNA precursor synthesis.</text>
</comment>
<reference evidence="11 12" key="1">
    <citation type="submission" date="2019-02" db="EMBL/GenBank/DDBJ databases">
        <authorList>
            <person name="Manzano-Marin A."/>
            <person name="Manzano-Marin A."/>
        </authorList>
    </citation>
    <scope>NUCLEOTIDE SEQUENCE [LARGE SCALE GENOMIC DNA]</scope>
    <source>
        <strain evidence="11 12">ErCicuneomaculata</strain>
    </source>
</reference>
<dbReference type="PROSITE" id="PS00075">
    <property type="entry name" value="DHFR_1"/>
    <property type="match status" value="1"/>
</dbReference>
<dbReference type="GO" id="GO:0005829">
    <property type="term" value="C:cytosol"/>
    <property type="evidence" value="ECO:0007669"/>
    <property type="project" value="TreeGrafter"/>
</dbReference>
<dbReference type="OrthoDB" id="9804315at2"/>
<comment type="pathway">
    <text evidence="1 8">Cofactor biosynthesis; tetrahydrofolate biosynthesis; 5,6,7,8-tetrahydrofolate from 7,8-dihydrofolate: step 1/1.</text>
</comment>
<evidence type="ECO:0000256" key="2">
    <source>
        <dbReference type="ARBA" id="ARBA00009539"/>
    </source>
</evidence>
<comment type="catalytic activity">
    <reaction evidence="8">
        <text>(6S)-5,6,7,8-tetrahydrofolate + NADP(+) = 7,8-dihydrofolate + NADPH + H(+)</text>
        <dbReference type="Rhea" id="RHEA:15009"/>
        <dbReference type="ChEBI" id="CHEBI:15378"/>
        <dbReference type="ChEBI" id="CHEBI:57451"/>
        <dbReference type="ChEBI" id="CHEBI:57453"/>
        <dbReference type="ChEBI" id="CHEBI:57783"/>
        <dbReference type="ChEBI" id="CHEBI:58349"/>
        <dbReference type="EC" id="1.5.1.3"/>
    </reaction>
</comment>
<dbReference type="GO" id="GO:0046655">
    <property type="term" value="P:folic acid metabolic process"/>
    <property type="evidence" value="ECO:0007669"/>
    <property type="project" value="TreeGrafter"/>
</dbReference>
<evidence type="ECO:0000256" key="6">
    <source>
        <dbReference type="ARBA" id="ARBA00023002"/>
    </source>
</evidence>
<keyword evidence="5 8" id="KW-0521">NADP</keyword>
<dbReference type="PROSITE" id="PS51330">
    <property type="entry name" value="DHFR_2"/>
    <property type="match status" value="1"/>
</dbReference>
<dbReference type="EMBL" id="LR217703">
    <property type="protein sequence ID" value="VFP80190.1"/>
    <property type="molecule type" value="Genomic_DNA"/>
</dbReference>
<accession>A0A451D3D0</accession>
<dbReference type="InterPro" id="IPR012259">
    <property type="entry name" value="DHFR"/>
</dbReference>
<evidence type="ECO:0000313" key="12">
    <source>
        <dbReference type="Proteomes" id="UP000294412"/>
    </source>
</evidence>
<dbReference type="UniPathway" id="UPA00077">
    <property type="reaction ID" value="UER00158"/>
</dbReference>
<protein>
    <recommendedName>
        <fullName evidence="3 8">Dihydrofolate reductase</fullName>
        <ecNumber evidence="3 8">1.5.1.3</ecNumber>
    </recommendedName>
</protein>
<dbReference type="InterPro" id="IPR017925">
    <property type="entry name" value="DHFR_CS"/>
</dbReference>
<dbReference type="GO" id="GO:0070401">
    <property type="term" value="F:NADP+ binding"/>
    <property type="evidence" value="ECO:0007669"/>
    <property type="project" value="UniProtKB-ARBA"/>
</dbReference>
<dbReference type="InterPro" id="IPR024072">
    <property type="entry name" value="DHFR-like_dom_sf"/>
</dbReference>
<evidence type="ECO:0000256" key="5">
    <source>
        <dbReference type="ARBA" id="ARBA00022857"/>
    </source>
</evidence>
<dbReference type="GO" id="GO:0046452">
    <property type="term" value="P:dihydrofolate metabolic process"/>
    <property type="evidence" value="ECO:0007669"/>
    <property type="project" value="TreeGrafter"/>
</dbReference>
<evidence type="ECO:0000259" key="10">
    <source>
        <dbReference type="PROSITE" id="PS51330"/>
    </source>
</evidence>
<evidence type="ECO:0000256" key="8">
    <source>
        <dbReference type="PIRNR" id="PIRNR000194"/>
    </source>
</evidence>
<dbReference type="Gene3D" id="3.40.430.10">
    <property type="entry name" value="Dihydrofolate Reductase, subunit A"/>
    <property type="match status" value="1"/>
</dbReference>
<name>A0A451D3D0_9GAMM</name>
<dbReference type="Pfam" id="PF00186">
    <property type="entry name" value="DHFR_1"/>
    <property type="match status" value="1"/>
</dbReference>
<dbReference type="PANTHER" id="PTHR48069:SF3">
    <property type="entry name" value="DIHYDROFOLATE REDUCTASE"/>
    <property type="match status" value="1"/>
</dbReference>
<dbReference type="CDD" id="cd00209">
    <property type="entry name" value="DHFR"/>
    <property type="match status" value="1"/>
</dbReference>
<evidence type="ECO:0000256" key="7">
    <source>
        <dbReference type="ARBA" id="ARBA00025067"/>
    </source>
</evidence>
<keyword evidence="6 8" id="KW-0560">Oxidoreductase</keyword>
<proteinExistence type="inferred from homology"/>
<dbReference type="PRINTS" id="PR00070">
    <property type="entry name" value="DHFR"/>
</dbReference>
<evidence type="ECO:0000313" key="11">
    <source>
        <dbReference type="EMBL" id="VFP80190.1"/>
    </source>
</evidence>